<dbReference type="EMBL" id="LAZR01021884">
    <property type="protein sequence ID" value="KKL83776.1"/>
    <property type="molecule type" value="Genomic_DNA"/>
</dbReference>
<evidence type="ECO:0000313" key="1">
    <source>
        <dbReference type="EMBL" id="KKL83776.1"/>
    </source>
</evidence>
<comment type="caution">
    <text evidence="1">The sequence shown here is derived from an EMBL/GenBank/DDBJ whole genome shotgun (WGS) entry which is preliminary data.</text>
</comment>
<dbReference type="AlphaFoldDB" id="A0A0F9FZV1"/>
<sequence length="88" mass="10344">MKCQKCNGDFEEKDIDESHDIPKWCGGTDLDGRHYLCKKCHGVYEWVIIKIIWEAHTNIVKQLLRGKIKRFSIKYFGEVDDPQTITET</sequence>
<gene>
    <name evidence="1" type="ORF">LCGC14_1971330</name>
</gene>
<protein>
    <recommendedName>
        <fullName evidence="2">HNH endonuclease 5 domain-containing protein</fullName>
    </recommendedName>
</protein>
<organism evidence="1">
    <name type="scientific">marine sediment metagenome</name>
    <dbReference type="NCBI Taxonomy" id="412755"/>
    <lineage>
        <taxon>unclassified sequences</taxon>
        <taxon>metagenomes</taxon>
        <taxon>ecological metagenomes</taxon>
    </lineage>
</organism>
<proteinExistence type="predicted"/>
<evidence type="ECO:0008006" key="2">
    <source>
        <dbReference type="Google" id="ProtNLM"/>
    </source>
</evidence>
<reference evidence="1" key="1">
    <citation type="journal article" date="2015" name="Nature">
        <title>Complex archaea that bridge the gap between prokaryotes and eukaryotes.</title>
        <authorList>
            <person name="Spang A."/>
            <person name="Saw J.H."/>
            <person name="Jorgensen S.L."/>
            <person name="Zaremba-Niedzwiedzka K."/>
            <person name="Martijn J."/>
            <person name="Lind A.E."/>
            <person name="van Eijk R."/>
            <person name="Schleper C."/>
            <person name="Guy L."/>
            <person name="Ettema T.J."/>
        </authorList>
    </citation>
    <scope>NUCLEOTIDE SEQUENCE</scope>
</reference>
<name>A0A0F9FZV1_9ZZZZ</name>
<accession>A0A0F9FZV1</accession>